<dbReference type="EMBL" id="JAFGIX010000001">
    <property type="protein sequence ID" value="MBN1571597.1"/>
    <property type="molecule type" value="Genomic_DNA"/>
</dbReference>
<evidence type="ECO:0000313" key="6">
    <source>
        <dbReference type="Proteomes" id="UP000809273"/>
    </source>
</evidence>
<dbReference type="InterPro" id="IPR050237">
    <property type="entry name" value="ATP-dep_AMP-bd_enzyme"/>
</dbReference>
<name>A0A9D8KBJ3_9DELT</name>
<evidence type="ECO:0000313" key="5">
    <source>
        <dbReference type="EMBL" id="MBN1571597.1"/>
    </source>
</evidence>
<evidence type="ECO:0000259" key="4">
    <source>
        <dbReference type="Pfam" id="PF13193"/>
    </source>
</evidence>
<comment type="similarity">
    <text evidence="1">Belongs to the ATP-dependent AMP-binding enzyme family.</text>
</comment>
<dbReference type="Gene3D" id="3.30.300.30">
    <property type="match status" value="1"/>
</dbReference>
<evidence type="ECO:0000256" key="1">
    <source>
        <dbReference type="ARBA" id="ARBA00006432"/>
    </source>
</evidence>
<feature type="domain" description="AMP-dependent synthetase/ligase" evidence="3">
    <location>
        <begin position="8"/>
        <end position="370"/>
    </location>
</feature>
<dbReference type="GO" id="GO:0016878">
    <property type="term" value="F:acid-thiol ligase activity"/>
    <property type="evidence" value="ECO:0007669"/>
    <property type="project" value="UniProtKB-ARBA"/>
</dbReference>
<evidence type="ECO:0000259" key="3">
    <source>
        <dbReference type="Pfam" id="PF00501"/>
    </source>
</evidence>
<dbReference type="PANTHER" id="PTHR43767">
    <property type="entry name" value="LONG-CHAIN-FATTY-ACID--COA LIGASE"/>
    <property type="match status" value="1"/>
</dbReference>
<reference evidence="5" key="1">
    <citation type="journal article" date="2021" name="Environ. Microbiol.">
        <title>Genomic characterization of three novel Desulfobacterota classes expand the metabolic and phylogenetic diversity of the phylum.</title>
        <authorList>
            <person name="Murphy C.L."/>
            <person name="Biggerstaff J."/>
            <person name="Eichhorn A."/>
            <person name="Ewing E."/>
            <person name="Shahan R."/>
            <person name="Soriano D."/>
            <person name="Stewart S."/>
            <person name="VanMol K."/>
            <person name="Walker R."/>
            <person name="Walters P."/>
            <person name="Elshahed M.S."/>
            <person name="Youssef N.H."/>
        </authorList>
    </citation>
    <scope>NUCLEOTIDE SEQUENCE</scope>
    <source>
        <strain evidence="5">Zod_Metabat.24</strain>
    </source>
</reference>
<evidence type="ECO:0000256" key="2">
    <source>
        <dbReference type="ARBA" id="ARBA00022598"/>
    </source>
</evidence>
<dbReference type="InterPro" id="IPR042099">
    <property type="entry name" value="ANL_N_sf"/>
</dbReference>
<dbReference type="SUPFAM" id="SSF56801">
    <property type="entry name" value="Acetyl-CoA synthetase-like"/>
    <property type="match status" value="1"/>
</dbReference>
<dbReference type="AlphaFoldDB" id="A0A9D8KBJ3"/>
<sequence>MTIGNIVARNAIQFPDREALVFEDLRYTWRELNDRVNGLANSLLSLGLKKGDKVAMMSENIPAMVEANYALAKIGVVYFPVKTRLLPPDIRYLIDLSDAKVLIYHEEFAEMVANMKGELPKVKTYLQVGGKKAKFAQDYESFLKKGKKVEPDVEVLPDDLYIFLCTGGTTGVSKLAMLTHANALWAVYTTINVMNITEEDAGIQVLPLFHVIIDNCLNSLMAAGAKVVLQHRFDPVQYMRNVSEEKVTIAMVVPPFLFNWIMAVPEAIAYDITHVRAFATAAATFPDDLKKDVKKYMPNAQMYYTYGLTESSGGNATVLTPNMIFEKAGSIGVINPILNYRIVDDTGKEVKIGDPGELLLKGPSVISGYYKRDDETKVTFVDGWLHTGDIVSRDKDGFLYFVDRRKDMIKTGGENVFAKEVEDAFLTHPKIQEIAVFGLPDEKWGEKIHAAVVLKPGEEATEEDMMAYGKEKLPGYKRPKVVYFLDALPRNPSGKVMKYKMKDEYKE</sequence>
<dbReference type="Gene3D" id="3.40.50.12780">
    <property type="entry name" value="N-terminal domain of ligase-like"/>
    <property type="match status" value="1"/>
</dbReference>
<organism evidence="5 6">
    <name type="scientific">Candidatus Zymogenus saltonus</name>
    <dbReference type="NCBI Taxonomy" id="2844893"/>
    <lineage>
        <taxon>Bacteria</taxon>
        <taxon>Deltaproteobacteria</taxon>
        <taxon>Candidatus Zymogenia</taxon>
        <taxon>Candidatus Zymogeniales</taxon>
        <taxon>Candidatus Zymogenaceae</taxon>
        <taxon>Candidatus Zymogenus</taxon>
    </lineage>
</organism>
<proteinExistence type="inferred from homology"/>
<dbReference type="InterPro" id="IPR020845">
    <property type="entry name" value="AMP-binding_CS"/>
</dbReference>
<dbReference type="PANTHER" id="PTHR43767:SF1">
    <property type="entry name" value="NONRIBOSOMAL PEPTIDE SYNTHASE PES1 (EUROFUNG)-RELATED"/>
    <property type="match status" value="1"/>
</dbReference>
<dbReference type="InterPro" id="IPR025110">
    <property type="entry name" value="AMP-bd_C"/>
</dbReference>
<dbReference type="FunFam" id="3.30.300.30:FF:000008">
    <property type="entry name" value="2,3-dihydroxybenzoate-AMP ligase"/>
    <property type="match status" value="1"/>
</dbReference>
<dbReference type="InterPro" id="IPR045851">
    <property type="entry name" value="AMP-bd_C_sf"/>
</dbReference>
<accession>A0A9D8KBJ3</accession>
<comment type="caution">
    <text evidence="5">The sequence shown here is derived from an EMBL/GenBank/DDBJ whole genome shotgun (WGS) entry which is preliminary data.</text>
</comment>
<protein>
    <submittedName>
        <fullName evidence="5">Acyl--CoA ligase</fullName>
    </submittedName>
</protein>
<gene>
    <name evidence="5" type="ORF">JW984_00190</name>
</gene>
<keyword evidence="2 5" id="KW-0436">Ligase</keyword>
<reference evidence="5" key="2">
    <citation type="submission" date="2021-01" db="EMBL/GenBank/DDBJ databases">
        <authorList>
            <person name="Hahn C.R."/>
            <person name="Youssef N.H."/>
            <person name="Elshahed M."/>
        </authorList>
    </citation>
    <scope>NUCLEOTIDE SEQUENCE</scope>
    <source>
        <strain evidence="5">Zod_Metabat.24</strain>
    </source>
</reference>
<feature type="domain" description="AMP-binding enzyme C-terminal" evidence="4">
    <location>
        <begin position="420"/>
        <end position="495"/>
    </location>
</feature>
<dbReference type="PROSITE" id="PS00455">
    <property type="entry name" value="AMP_BINDING"/>
    <property type="match status" value="1"/>
</dbReference>
<dbReference type="Proteomes" id="UP000809273">
    <property type="component" value="Unassembled WGS sequence"/>
</dbReference>
<dbReference type="InterPro" id="IPR000873">
    <property type="entry name" value="AMP-dep_synth/lig_dom"/>
</dbReference>
<dbReference type="Pfam" id="PF13193">
    <property type="entry name" value="AMP-binding_C"/>
    <property type="match status" value="1"/>
</dbReference>
<dbReference type="Pfam" id="PF00501">
    <property type="entry name" value="AMP-binding"/>
    <property type="match status" value="1"/>
</dbReference>